<dbReference type="InterPro" id="IPR036279">
    <property type="entry name" value="5-3_exonuclease_C_sf"/>
</dbReference>
<dbReference type="AlphaFoldDB" id="A0AAD7U894"/>
<keyword evidence="6" id="KW-1185">Reference proteome</keyword>
<evidence type="ECO:0000313" key="6">
    <source>
        <dbReference type="Proteomes" id="UP001230188"/>
    </source>
</evidence>
<dbReference type="GO" id="GO:0003677">
    <property type="term" value="F:DNA binding"/>
    <property type="evidence" value="ECO:0007669"/>
    <property type="project" value="UniProtKB-KW"/>
</dbReference>
<dbReference type="PANTHER" id="PTHR42646:SF2">
    <property type="entry name" value="5'-3' EXONUCLEASE FAMILY PROTEIN"/>
    <property type="match status" value="1"/>
</dbReference>
<reference evidence="5" key="1">
    <citation type="submission" date="2023-01" db="EMBL/GenBank/DDBJ databases">
        <title>Metagenome sequencing of chrysophaentin producing Chrysophaeum taylorii.</title>
        <authorList>
            <person name="Davison J."/>
            <person name="Bewley C."/>
        </authorList>
    </citation>
    <scope>NUCLEOTIDE SEQUENCE</scope>
    <source>
        <strain evidence="5">NIES-1699</strain>
    </source>
</reference>
<name>A0AAD7U894_9STRA</name>
<comment type="caution">
    <text evidence="5">The sequence shown here is derived from an EMBL/GenBank/DDBJ whole genome shotgun (WGS) entry which is preliminary data.</text>
</comment>
<dbReference type="Gene3D" id="1.10.150.20">
    <property type="entry name" value="5' to 3' exonuclease, C-terminal subdomain"/>
    <property type="match status" value="1"/>
</dbReference>
<dbReference type="FunFam" id="1.10.150.20:FF:000003">
    <property type="entry name" value="DNA polymerase I"/>
    <property type="match status" value="1"/>
</dbReference>
<proteinExistence type="predicted"/>
<keyword evidence="3" id="KW-0238">DNA-binding</keyword>
<dbReference type="CDD" id="cd09859">
    <property type="entry name" value="PIN_53EXO"/>
    <property type="match status" value="1"/>
</dbReference>
<dbReference type="SUPFAM" id="SSF47807">
    <property type="entry name" value="5' to 3' exonuclease, C-terminal subdomain"/>
    <property type="match status" value="1"/>
</dbReference>
<gene>
    <name evidence="5" type="ORF">CTAYLR_005413</name>
</gene>
<protein>
    <recommendedName>
        <fullName evidence="4">5'-3' exonuclease domain-containing protein</fullName>
    </recommendedName>
</protein>
<evidence type="ECO:0000256" key="1">
    <source>
        <dbReference type="ARBA" id="ARBA00022722"/>
    </source>
</evidence>
<dbReference type="GO" id="GO:0008409">
    <property type="term" value="F:5'-3' exonuclease activity"/>
    <property type="evidence" value="ECO:0007669"/>
    <property type="project" value="InterPro"/>
</dbReference>
<dbReference type="Gene3D" id="3.40.50.1010">
    <property type="entry name" value="5'-nuclease"/>
    <property type="match status" value="1"/>
</dbReference>
<dbReference type="PANTHER" id="PTHR42646">
    <property type="entry name" value="FLAP ENDONUCLEASE XNI"/>
    <property type="match status" value="1"/>
</dbReference>
<accession>A0AAD7U894</accession>
<evidence type="ECO:0000313" key="5">
    <source>
        <dbReference type="EMBL" id="KAJ8599664.1"/>
    </source>
</evidence>
<organism evidence="5 6">
    <name type="scientific">Chrysophaeum taylorii</name>
    <dbReference type="NCBI Taxonomy" id="2483200"/>
    <lineage>
        <taxon>Eukaryota</taxon>
        <taxon>Sar</taxon>
        <taxon>Stramenopiles</taxon>
        <taxon>Ochrophyta</taxon>
        <taxon>Pelagophyceae</taxon>
        <taxon>Pelagomonadales</taxon>
        <taxon>Pelagomonadaceae</taxon>
        <taxon>Chrysophaeum</taxon>
    </lineage>
</organism>
<dbReference type="SMART" id="SM00475">
    <property type="entry name" value="53EXOc"/>
    <property type="match status" value="1"/>
</dbReference>
<dbReference type="GO" id="GO:0033567">
    <property type="term" value="P:DNA replication, Okazaki fragment processing"/>
    <property type="evidence" value="ECO:0007669"/>
    <property type="project" value="InterPro"/>
</dbReference>
<dbReference type="Proteomes" id="UP001230188">
    <property type="component" value="Unassembled WGS sequence"/>
</dbReference>
<feature type="domain" description="5'-3' exonuclease" evidence="4">
    <location>
        <begin position="16"/>
        <end position="270"/>
    </location>
</feature>
<dbReference type="EMBL" id="JAQMWT010000551">
    <property type="protein sequence ID" value="KAJ8599664.1"/>
    <property type="molecule type" value="Genomic_DNA"/>
</dbReference>
<dbReference type="Pfam" id="PF02739">
    <property type="entry name" value="5_3_exonuc_N"/>
    <property type="match status" value="1"/>
</dbReference>
<keyword evidence="2" id="KW-0378">Hydrolase</keyword>
<dbReference type="InterPro" id="IPR020045">
    <property type="entry name" value="DNA_polI_H3TH"/>
</dbReference>
<evidence type="ECO:0000259" key="4">
    <source>
        <dbReference type="SMART" id="SM00475"/>
    </source>
</evidence>
<keyword evidence="1" id="KW-0540">Nuclease</keyword>
<dbReference type="InterPro" id="IPR020046">
    <property type="entry name" value="5-3_exonucl_a-hlix_arch_N"/>
</dbReference>
<dbReference type="InterPro" id="IPR038969">
    <property type="entry name" value="FEN"/>
</dbReference>
<dbReference type="CDD" id="cd09898">
    <property type="entry name" value="H3TH_53EXO"/>
    <property type="match status" value="1"/>
</dbReference>
<evidence type="ECO:0000256" key="3">
    <source>
        <dbReference type="ARBA" id="ARBA00023125"/>
    </source>
</evidence>
<dbReference type="InterPro" id="IPR002421">
    <property type="entry name" value="5-3_exonuclease"/>
</dbReference>
<dbReference type="SUPFAM" id="SSF88723">
    <property type="entry name" value="PIN domain-like"/>
    <property type="match status" value="1"/>
</dbReference>
<dbReference type="InterPro" id="IPR029060">
    <property type="entry name" value="PIN-like_dom_sf"/>
</dbReference>
<dbReference type="Pfam" id="PF01367">
    <property type="entry name" value="5_3_exonuc"/>
    <property type="match status" value="1"/>
</dbReference>
<dbReference type="SMART" id="SM00279">
    <property type="entry name" value="HhH2"/>
    <property type="match status" value="1"/>
</dbReference>
<sequence>MRLRRAFAWAVTNDAAKWLVIDGYNLVYKSFHALPRLTHDGAPTGAISGFANSLLRHALPYARRGSRIVFAVEGRSSWRREIAPEYKATRERMPSELRPQLGPILDLAAGFGARVVSVEGQEADDVIATIATRHREEGVDIWSEDKDLHQVIGPTVRVVRAKGVVGVRDVERIHGVTPDLLPAFFALVGDKSDNVAGIHGVGPKTAAKLLNAFGTLEAVLEGGPNAPTIGPAMRQRLANADKDLVFRSRRLVTLNTTVDLPPDYYSDGVPSRVDFDALLTLADAYGLIAFKKKLQLERNAWQQQQQQQDR</sequence>
<evidence type="ECO:0000256" key="2">
    <source>
        <dbReference type="ARBA" id="ARBA00022801"/>
    </source>
</evidence>
<dbReference type="InterPro" id="IPR008918">
    <property type="entry name" value="HhH2"/>
</dbReference>
<dbReference type="GO" id="GO:0017108">
    <property type="term" value="F:5'-flap endonuclease activity"/>
    <property type="evidence" value="ECO:0007669"/>
    <property type="project" value="InterPro"/>
</dbReference>